<protein>
    <recommendedName>
        <fullName evidence="8">Caffeoyl-CoA O-methyltransferase</fullName>
    </recommendedName>
</protein>
<keyword evidence="2" id="KW-0489">Methyltransferase</keyword>
<evidence type="ECO:0000256" key="4">
    <source>
        <dbReference type="ARBA" id="ARBA00022691"/>
    </source>
</evidence>
<dbReference type="PANTHER" id="PTHR10509:SF82">
    <property type="entry name" value="CAFFEOYL-COA O-METHYLTRANSFERASE-LIKE"/>
    <property type="match status" value="1"/>
</dbReference>
<dbReference type="SUPFAM" id="SSF53335">
    <property type="entry name" value="S-adenosyl-L-methionine-dependent methyltransferases"/>
    <property type="match status" value="2"/>
</dbReference>
<dbReference type="InterPro" id="IPR029063">
    <property type="entry name" value="SAM-dependent_MTases_sf"/>
</dbReference>
<name>A0AAW2DW89_9ROSI</name>
<evidence type="ECO:0000256" key="1">
    <source>
        <dbReference type="ARBA" id="ARBA00002334"/>
    </source>
</evidence>
<dbReference type="Proteomes" id="UP001459277">
    <property type="component" value="Unassembled WGS sequence"/>
</dbReference>
<evidence type="ECO:0008006" key="8">
    <source>
        <dbReference type="Google" id="ProtNLM"/>
    </source>
</evidence>
<comment type="caution">
    <text evidence="6">The sequence shown here is derived from an EMBL/GenBank/DDBJ whole genome shotgun (WGS) entry which is preliminary data.</text>
</comment>
<accession>A0AAW2DW89</accession>
<keyword evidence="7" id="KW-1185">Reference proteome</keyword>
<keyword evidence="4" id="KW-0949">S-adenosyl-L-methionine</keyword>
<reference evidence="6 7" key="1">
    <citation type="submission" date="2024-01" db="EMBL/GenBank/DDBJ databases">
        <title>A telomere-to-telomere, gap-free genome of sweet tea (Lithocarpus litseifolius).</title>
        <authorList>
            <person name="Zhou J."/>
        </authorList>
    </citation>
    <scope>NUCLEOTIDE SEQUENCE [LARGE SCALE GENOMIC DNA]</scope>
    <source>
        <strain evidence="6">Zhou-2022a</strain>
        <tissue evidence="6">Leaf</tissue>
    </source>
</reference>
<dbReference type="Gene3D" id="3.40.50.150">
    <property type="entry name" value="Vaccinia Virus protein VP39"/>
    <property type="match status" value="3"/>
</dbReference>
<dbReference type="AlphaFoldDB" id="A0AAW2DW89"/>
<gene>
    <name evidence="6" type="ORF">SO802_001982</name>
</gene>
<dbReference type="GO" id="GO:0032259">
    <property type="term" value="P:methylation"/>
    <property type="evidence" value="ECO:0007669"/>
    <property type="project" value="UniProtKB-KW"/>
</dbReference>
<dbReference type="InterPro" id="IPR050362">
    <property type="entry name" value="Cation-dep_OMT"/>
</dbReference>
<dbReference type="GO" id="GO:0008757">
    <property type="term" value="F:S-adenosylmethionine-dependent methyltransferase activity"/>
    <property type="evidence" value="ECO:0007669"/>
    <property type="project" value="TreeGrafter"/>
</dbReference>
<dbReference type="PANTHER" id="PTHR10509">
    <property type="entry name" value="O-METHYLTRANSFERASE-RELATED"/>
    <property type="match status" value="1"/>
</dbReference>
<dbReference type="InterPro" id="IPR002935">
    <property type="entry name" value="SAM_O-MeTrfase"/>
</dbReference>
<organism evidence="6 7">
    <name type="scientific">Lithocarpus litseifolius</name>
    <dbReference type="NCBI Taxonomy" id="425828"/>
    <lineage>
        <taxon>Eukaryota</taxon>
        <taxon>Viridiplantae</taxon>
        <taxon>Streptophyta</taxon>
        <taxon>Embryophyta</taxon>
        <taxon>Tracheophyta</taxon>
        <taxon>Spermatophyta</taxon>
        <taxon>Magnoliopsida</taxon>
        <taxon>eudicotyledons</taxon>
        <taxon>Gunneridae</taxon>
        <taxon>Pentapetalae</taxon>
        <taxon>rosids</taxon>
        <taxon>fabids</taxon>
        <taxon>Fagales</taxon>
        <taxon>Fagaceae</taxon>
        <taxon>Lithocarpus</taxon>
    </lineage>
</organism>
<evidence type="ECO:0000256" key="3">
    <source>
        <dbReference type="ARBA" id="ARBA00022679"/>
    </source>
</evidence>
<evidence type="ECO:0000313" key="7">
    <source>
        <dbReference type="Proteomes" id="UP001459277"/>
    </source>
</evidence>
<evidence type="ECO:0000256" key="2">
    <source>
        <dbReference type="ARBA" id="ARBA00022603"/>
    </source>
</evidence>
<dbReference type="EMBL" id="JAZDWU010000001">
    <property type="protein sequence ID" value="KAL0014913.1"/>
    <property type="molecule type" value="Genomic_DNA"/>
</dbReference>
<evidence type="ECO:0000256" key="5">
    <source>
        <dbReference type="ARBA" id="ARBA00023453"/>
    </source>
</evidence>
<dbReference type="Pfam" id="PF01596">
    <property type="entry name" value="Methyltransf_3"/>
    <property type="match status" value="2"/>
</dbReference>
<sequence length="453" mass="51233">MEQNVENIRAPPKSLLQSDDLYQYILETSVYPREPEFLKELRHVTASHPRAMMATAPDAGQLMAMLLNLVNAKKTVEVGVFTGYSLLLTALTIPEDGKIIAIDVNRETFEIGLPIIKKAGVADKIDFIESEALPVLDQLLQNHENEGSFDFAFVDADKVSYRNYHERLMKLLKVNGLVVYDNTLRRGFVAMPEALVPEHRKQDREISIEFNKFLAADPRIQISHASLGDGITIYKFAARTLSEEMEQNAKKVPSPSKGILQSEDLYQYILETSVYPREPDVLKELRHVTASHPRAIWATAPDAGQLMAMLKLQIIAIDVNRETFEIGLPVIKKAGVADKIDFIESEALPVLDQQLHNHGNEGSFDFAFVDADKVNYWNYHERLLKLLKVDGLVVYDNTLRRGFVAMPEALVPEHRKKDIELTIEFNKFLAADPRIQISHASLGDGIIICRRLY</sequence>
<evidence type="ECO:0000313" key="6">
    <source>
        <dbReference type="EMBL" id="KAL0014913.1"/>
    </source>
</evidence>
<comment type="similarity">
    <text evidence="5">Belongs to the class I-like SAM-binding methyltransferase superfamily. Cation-dependent O-methyltransferase family.</text>
</comment>
<comment type="function">
    <text evidence="1">Methylates caffeoyl-CoA to feruloyl-CoA and 5-hydroxyferuloyl-CoA to sinapoyl-CoA. Plays a role in the synthesis of feruloylated polysaccharides. Involved in the reinforcement of the plant cell wall. Also involved in the responding to wounding or pathogen challenge by the increased formation of cell wall-bound ferulic acid polymers.</text>
</comment>
<dbReference type="PROSITE" id="PS51682">
    <property type="entry name" value="SAM_OMT_I"/>
    <property type="match status" value="2"/>
</dbReference>
<dbReference type="GO" id="GO:0008171">
    <property type="term" value="F:O-methyltransferase activity"/>
    <property type="evidence" value="ECO:0007669"/>
    <property type="project" value="InterPro"/>
</dbReference>
<proteinExistence type="inferred from homology"/>
<keyword evidence="3" id="KW-0808">Transferase</keyword>